<keyword evidence="1" id="KW-0614">Plasmid</keyword>
<organism evidence="1 2">
    <name type="scientific">Pseudodesulfovibrio profundus</name>
    <dbReference type="NCBI Taxonomy" id="57320"/>
    <lineage>
        <taxon>Bacteria</taxon>
        <taxon>Pseudomonadati</taxon>
        <taxon>Thermodesulfobacteriota</taxon>
        <taxon>Desulfovibrionia</taxon>
        <taxon>Desulfovibrionales</taxon>
        <taxon>Desulfovibrionaceae</taxon>
    </lineage>
</organism>
<reference evidence="2" key="1">
    <citation type="submission" date="2017-09" db="EMBL/GenBank/DDBJ databases">
        <authorList>
            <person name="Regsiter A."/>
            <person name="William W."/>
        </authorList>
    </citation>
    <scope>NUCLEOTIDE SEQUENCE [LARGE SCALE GENOMIC DNA]</scope>
    <source>
        <strain evidence="2">500-1</strain>
        <plasmid evidence="2">padpro</plasmid>
    </source>
</reference>
<dbReference type="Proteomes" id="UP000219215">
    <property type="component" value="Plasmid paDPRO"/>
</dbReference>
<proteinExistence type="predicted"/>
<evidence type="ECO:0000313" key="2">
    <source>
        <dbReference type="Proteomes" id="UP000219215"/>
    </source>
</evidence>
<accession>A0A2C8FEU8</accession>
<name>A0A2C8FEU8_9BACT</name>
<dbReference type="RefSeq" id="WP_097013833.1">
    <property type="nucleotide sequence ID" value="NZ_LT907976.1"/>
</dbReference>
<evidence type="ECO:0000313" key="1">
    <source>
        <dbReference type="EMBL" id="SOB62145.1"/>
    </source>
</evidence>
<geneLocation type="plasmid" evidence="2">
    <name>padpro</name>
</geneLocation>
<dbReference type="EMBL" id="LT907976">
    <property type="protein sequence ID" value="SOB62145.1"/>
    <property type="molecule type" value="Genomic_DNA"/>
</dbReference>
<protein>
    <submittedName>
        <fullName evidence="1">Uncharacterized protein</fullName>
    </submittedName>
</protein>
<keyword evidence="2" id="KW-1185">Reference proteome</keyword>
<gene>
    <name evidence="1" type="ORF">DPRO_PA0021</name>
</gene>
<dbReference type="AlphaFoldDB" id="A0A2C8FEU8"/>
<dbReference type="KEGG" id="pprf:DPRO_PA0021"/>
<sequence length="143" mass="16638">MTDKQIKLWAWLCRQGPKTVLATFAALKIDTNDFFSVVGSMKHDLEKTTSRKLKVAKPLDELGKIHELRFDRMKKVKKAKRAKKARAIERQYWAIVGLREKGASWNDIVSYLSRYHKLKVTREYLHKVMSQLADKYGDANENA</sequence>